<evidence type="ECO:0000313" key="3">
    <source>
        <dbReference type="Proteomes" id="UP001139502"/>
    </source>
</evidence>
<protein>
    <submittedName>
        <fullName evidence="2">Uncharacterized protein</fullName>
    </submittedName>
</protein>
<dbReference type="RefSeq" id="WP_254168158.1">
    <property type="nucleotide sequence ID" value="NZ_JANAFB010000040.1"/>
</dbReference>
<organism evidence="2 3">
    <name type="scientific">Rothia santali</name>
    <dbReference type="NCBI Taxonomy" id="2949643"/>
    <lineage>
        <taxon>Bacteria</taxon>
        <taxon>Bacillati</taxon>
        <taxon>Actinomycetota</taxon>
        <taxon>Actinomycetes</taxon>
        <taxon>Micrococcales</taxon>
        <taxon>Micrococcaceae</taxon>
        <taxon>Rothia</taxon>
    </lineage>
</organism>
<gene>
    <name evidence="2" type="ORF">NBM05_12825</name>
</gene>
<keyword evidence="3" id="KW-1185">Reference proteome</keyword>
<evidence type="ECO:0000313" key="2">
    <source>
        <dbReference type="EMBL" id="MCP3426864.1"/>
    </source>
</evidence>
<feature type="region of interest" description="Disordered" evidence="1">
    <location>
        <begin position="398"/>
        <end position="421"/>
    </location>
</feature>
<reference evidence="2" key="1">
    <citation type="submission" date="2022-06" db="EMBL/GenBank/DDBJ databases">
        <title>Rothia sp. isolated from sandalwood seedling.</title>
        <authorList>
            <person name="Tuikhar N."/>
            <person name="Kirdat K."/>
            <person name="Thorat V."/>
            <person name="Swetha P."/>
            <person name="Padma S."/>
            <person name="Sundararaj R."/>
            <person name="Yadav A."/>
        </authorList>
    </citation>
    <scope>NUCLEOTIDE SEQUENCE</scope>
    <source>
        <strain evidence="2">AR01</strain>
    </source>
</reference>
<evidence type="ECO:0000256" key="1">
    <source>
        <dbReference type="SAM" id="MobiDB-lite"/>
    </source>
</evidence>
<dbReference type="AlphaFoldDB" id="A0A9X2KJI0"/>
<dbReference type="EMBL" id="JANAFB010000040">
    <property type="protein sequence ID" value="MCP3426864.1"/>
    <property type="molecule type" value="Genomic_DNA"/>
</dbReference>
<sequence>MTPPILRSPREAARRVRLGLLSRREVRSVRRRLAWTAFALVLIAGVLAAVGNTFLVNHTPEQAVEKYLAELRDGRYLTGIGRDAYGIPATSYLSDAAYAAGAGRVEAFTLVGMDGAGQKEHRNITALIKTSGGTDAVTLPVRLVDRPGPFNDSWEVDGPRYGMLEVSSTVMVPGVGVNGVVANLRHGETGVGESGYGVMRHEPEPGYPHGALEAALGEVPAAEGLQPQGPREAAVRWRIPALPGQYAYGTEGLPYYSLRAAPPPTEVGMLDDAAHRVDLPLRPSPRMWSETDGEIEEWLAACAASALPDPSGCPSSRALARGDVERDEIENVQWGAPERPALALLQDSAGDPTGRTWEASRHAQGRVELRYEVDGQARSETLTFPIRARVVSDGRTAQITVGLPDSEESQAPLMDRSGDEP</sequence>
<comment type="caution">
    <text evidence="2">The sequence shown here is derived from an EMBL/GenBank/DDBJ whole genome shotgun (WGS) entry which is preliminary data.</text>
</comment>
<proteinExistence type="predicted"/>
<accession>A0A9X2KJI0</accession>
<dbReference type="Proteomes" id="UP001139502">
    <property type="component" value="Unassembled WGS sequence"/>
</dbReference>
<name>A0A9X2KJI0_9MICC</name>